<evidence type="ECO:0000256" key="3">
    <source>
        <dbReference type="ARBA" id="ARBA00022475"/>
    </source>
</evidence>
<evidence type="ECO:0000256" key="2">
    <source>
        <dbReference type="ARBA" id="ARBA00022448"/>
    </source>
</evidence>
<organism evidence="10 11">
    <name type="scientific">Succinivibrio faecicola</name>
    <dbReference type="NCBI Taxonomy" id="2820300"/>
    <lineage>
        <taxon>Bacteria</taxon>
        <taxon>Pseudomonadati</taxon>
        <taxon>Pseudomonadota</taxon>
        <taxon>Gammaproteobacteria</taxon>
        <taxon>Aeromonadales</taxon>
        <taxon>Succinivibrionaceae</taxon>
        <taxon>Succinivibrio</taxon>
    </lineage>
</organism>
<evidence type="ECO:0000256" key="9">
    <source>
        <dbReference type="HAMAP-Rule" id="MF_00236"/>
    </source>
</evidence>
<keyword evidence="11" id="KW-1185">Reference proteome</keyword>
<keyword evidence="5 9" id="KW-0653">Protein transport</keyword>
<dbReference type="InterPro" id="IPR006312">
    <property type="entry name" value="TatA/E"/>
</dbReference>
<evidence type="ECO:0000313" key="11">
    <source>
        <dbReference type="Proteomes" id="UP000731465"/>
    </source>
</evidence>
<evidence type="ECO:0000256" key="7">
    <source>
        <dbReference type="ARBA" id="ARBA00023010"/>
    </source>
</evidence>
<feature type="transmembrane region" description="Helical" evidence="9">
    <location>
        <begin position="6"/>
        <end position="22"/>
    </location>
</feature>
<keyword evidence="4 9" id="KW-0812">Transmembrane</keyword>
<comment type="subcellular location">
    <subcellularLocation>
        <location evidence="1 9">Cell membrane</location>
        <topology evidence="1 9">Single-pass membrane protein</topology>
    </subcellularLocation>
</comment>
<comment type="function">
    <text evidence="9">Part of the twin-arginine translocation (Tat) system that transports large folded proteins containing a characteristic twin-arginine motif in their signal peptide across membranes. TatA could form the protein-conducting channel of the Tat system.</text>
</comment>
<dbReference type="NCBIfam" id="TIGR01411">
    <property type="entry name" value="tatAE"/>
    <property type="match status" value="1"/>
</dbReference>
<comment type="caution">
    <text evidence="10">The sequence shown here is derived from an EMBL/GenBank/DDBJ whole genome shotgun (WGS) entry which is preliminary data.</text>
</comment>
<name>A0ABS7DH02_9GAMM</name>
<keyword evidence="6 9" id="KW-1133">Transmembrane helix</keyword>
<dbReference type="RefSeq" id="WP_219937804.1">
    <property type="nucleotide sequence ID" value="NZ_JAGFNY010000022.1"/>
</dbReference>
<dbReference type="NCBIfam" id="NF002813">
    <property type="entry name" value="PRK02958.1"/>
    <property type="match status" value="1"/>
</dbReference>
<reference evidence="10 11" key="1">
    <citation type="submission" date="2021-03" db="EMBL/GenBank/DDBJ databases">
        <title>Succinivibrio sp. nov. isolated from feces of cow.</title>
        <authorList>
            <person name="Choi J.-Y."/>
        </authorList>
    </citation>
    <scope>NUCLEOTIDE SEQUENCE [LARGE SCALE GENOMIC DNA]</scope>
    <source>
        <strain evidence="10 11">AGMB01872</strain>
    </source>
</reference>
<evidence type="ECO:0000256" key="8">
    <source>
        <dbReference type="ARBA" id="ARBA00023136"/>
    </source>
</evidence>
<accession>A0ABS7DH02</accession>
<keyword evidence="2 9" id="KW-0813">Transport</keyword>
<dbReference type="InterPro" id="IPR003369">
    <property type="entry name" value="TatA/B/E"/>
</dbReference>
<evidence type="ECO:0000313" key="10">
    <source>
        <dbReference type="EMBL" id="MBW7570579.1"/>
    </source>
</evidence>
<dbReference type="EMBL" id="JAGFNY010000022">
    <property type="protein sequence ID" value="MBW7570579.1"/>
    <property type="molecule type" value="Genomic_DNA"/>
</dbReference>
<gene>
    <name evidence="9 10" type="primary">tatA</name>
    <name evidence="10" type="ORF">J5V48_06705</name>
</gene>
<comment type="similarity">
    <text evidence="9">Belongs to the TatA/E family.</text>
</comment>
<keyword evidence="7 9" id="KW-0811">Translocation</keyword>
<sequence>MGTFSIWHWAIVFLVIALLFGTSKIKDLGKDLGSAVKGFKESLNADPKSTTDKSEDKA</sequence>
<dbReference type="Gene3D" id="1.20.5.3310">
    <property type="match status" value="1"/>
</dbReference>
<comment type="subunit">
    <text evidence="9">The Tat system comprises two distinct complexes: a TatABC complex, containing multiple copies of TatA, TatB and TatC subunits, and a separate TatA complex, containing only TatA subunits. Substrates initially bind to the TatABC complex, which probably triggers association of the separate TatA complex to form the active translocon.</text>
</comment>
<dbReference type="PANTHER" id="PTHR42982:SF1">
    <property type="entry name" value="SEC-INDEPENDENT PROTEIN TRANSLOCASE PROTEIN TATA"/>
    <property type="match status" value="1"/>
</dbReference>
<dbReference type="Pfam" id="PF02416">
    <property type="entry name" value="TatA_B_E"/>
    <property type="match status" value="1"/>
</dbReference>
<dbReference type="HAMAP" id="MF_00236">
    <property type="entry name" value="TatA_E"/>
    <property type="match status" value="1"/>
</dbReference>
<evidence type="ECO:0000256" key="4">
    <source>
        <dbReference type="ARBA" id="ARBA00022692"/>
    </source>
</evidence>
<dbReference type="PANTHER" id="PTHR42982">
    <property type="entry name" value="SEC-INDEPENDENT PROTEIN TRANSLOCASE PROTEIN TATA"/>
    <property type="match status" value="1"/>
</dbReference>
<evidence type="ECO:0000256" key="1">
    <source>
        <dbReference type="ARBA" id="ARBA00004162"/>
    </source>
</evidence>
<evidence type="ECO:0000256" key="6">
    <source>
        <dbReference type="ARBA" id="ARBA00022989"/>
    </source>
</evidence>
<keyword evidence="8 9" id="KW-0472">Membrane</keyword>
<evidence type="ECO:0000256" key="5">
    <source>
        <dbReference type="ARBA" id="ARBA00022927"/>
    </source>
</evidence>
<dbReference type="Proteomes" id="UP000731465">
    <property type="component" value="Unassembled WGS sequence"/>
</dbReference>
<keyword evidence="3 9" id="KW-1003">Cell membrane</keyword>
<proteinExistence type="inferred from homology"/>
<protein>
    <recommendedName>
        <fullName evidence="9">Sec-independent protein translocase protein TatA</fullName>
    </recommendedName>
</protein>